<dbReference type="InterPro" id="IPR005135">
    <property type="entry name" value="Endo/exonuclease/phosphatase"/>
</dbReference>
<sequence length="465" mass="50544">MTLLSGPVGLTLGALGSLGKHQLSKKPTLGLTGRPQPDAVVLEVVDEFSSPGRPVRFGDRVRLVHVARGEYVDIAVPADATVGYLCVNGGDHSTVFTWTSPLGARGAVHCGSAGCLQVADPRSPWHGKFVAVQKDYFTMDGSPTVFALGGQGHACDADVDAERPPVAVPSKPFTVRAATYNVWFLPEIVTKLANVSPFLRERALAIPPALDAACAELPDVVVFCEAFDVEATTVLAAGMKQLGYIYETRVAGDHGNMKALMSGVFAMSRYPLQRYDELLFGSVSIGDDKAADKGAIYFEMLKDGHVVHVVGTHLQAWDTDAGVATRKQQLALIADWIARKQLPAHDAVLYAGDFNIDRTLAAPTEYFEMLQLLRVKDPIVATTSSRFSFNVDSNVLSKGPSSGGLNERLDYVMYARGHRRPRKSRSYVLPLKTTGYGWYSGYFGQVTDLSDHYPVVSEFQFGRRR</sequence>
<evidence type="ECO:0000256" key="4">
    <source>
        <dbReference type="ARBA" id="ARBA00022801"/>
    </source>
</evidence>
<dbReference type="AlphaFoldDB" id="A0A1V9Y5Z2"/>
<keyword evidence="4" id="KW-0378">Hydrolase</keyword>
<dbReference type="InterPro" id="IPR038772">
    <property type="entry name" value="Sph/SMPD2-like"/>
</dbReference>
<keyword evidence="3" id="KW-0732">Signal</keyword>
<protein>
    <recommendedName>
        <fullName evidence="2">sphingomyelin phosphodiesterase</fullName>
        <ecNumber evidence="2">3.1.4.12</ecNumber>
    </recommendedName>
</protein>
<dbReference type="GO" id="GO:0004767">
    <property type="term" value="F:sphingomyelin phosphodiesterase activity"/>
    <property type="evidence" value="ECO:0007669"/>
    <property type="project" value="UniProtKB-EC"/>
</dbReference>
<dbReference type="PANTHER" id="PTHR16320">
    <property type="entry name" value="SPHINGOMYELINASE FAMILY MEMBER"/>
    <property type="match status" value="1"/>
</dbReference>
<dbReference type="EC" id="3.1.4.12" evidence="2"/>
<gene>
    <name evidence="6" type="ORF">ACHHYP_16725</name>
</gene>
<dbReference type="OrthoDB" id="40902at2759"/>
<dbReference type="InterPro" id="IPR036691">
    <property type="entry name" value="Endo/exonu/phosph_ase_sf"/>
</dbReference>
<evidence type="ECO:0000256" key="1">
    <source>
        <dbReference type="ARBA" id="ARBA00006335"/>
    </source>
</evidence>
<evidence type="ECO:0000313" key="6">
    <source>
        <dbReference type="EMBL" id="OQR81141.1"/>
    </source>
</evidence>
<evidence type="ECO:0000256" key="3">
    <source>
        <dbReference type="ARBA" id="ARBA00022729"/>
    </source>
</evidence>
<dbReference type="SUPFAM" id="SSF56219">
    <property type="entry name" value="DNase I-like"/>
    <property type="match status" value="1"/>
</dbReference>
<proteinExistence type="inferred from homology"/>
<dbReference type="GO" id="GO:0005576">
    <property type="term" value="C:extracellular region"/>
    <property type="evidence" value="ECO:0007669"/>
    <property type="project" value="InterPro"/>
</dbReference>
<dbReference type="CDD" id="cd09078">
    <property type="entry name" value="nSMase"/>
    <property type="match status" value="1"/>
</dbReference>
<dbReference type="InterPro" id="IPR017766">
    <property type="entry name" value="Sphingomyelinase/PLipase_C"/>
</dbReference>
<dbReference type="Pfam" id="PF03372">
    <property type="entry name" value="Exo_endo_phos"/>
    <property type="match status" value="1"/>
</dbReference>
<organism evidence="6 7">
    <name type="scientific">Achlya hypogyna</name>
    <name type="common">Oomycete</name>
    <name type="synonym">Protoachlya hypogyna</name>
    <dbReference type="NCBI Taxonomy" id="1202772"/>
    <lineage>
        <taxon>Eukaryota</taxon>
        <taxon>Sar</taxon>
        <taxon>Stramenopiles</taxon>
        <taxon>Oomycota</taxon>
        <taxon>Saprolegniomycetes</taxon>
        <taxon>Saprolegniales</taxon>
        <taxon>Achlyaceae</taxon>
        <taxon>Achlya</taxon>
    </lineage>
</organism>
<evidence type="ECO:0000313" key="7">
    <source>
        <dbReference type="Proteomes" id="UP000243579"/>
    </source>
</evidence>
<name>A0A1V9Y5Z2_ACHHY</name>
<comment type="similarity">
    <text evidence="1">Belongs to the neutral sphingomyelinase family.</text>
</comment>
<comment type="caution">
    <text evidence="6">The sequence shown here is derived from an EMBL/GenBank/DDBJ whole genome shotgun (WGS) entry which is preliminary data.</text>
</comment>
<dbReference type="Proteomes" id="UP000243579">
    <property type="component" value="Unassembled WGS sequence"/>
</dbReference>
<evidence type="ECO:0000256" key="2">
    <source>
        <dbReference type="ARBA" id="ARBA00012369"/>
    </source>
</evidence>
<reference evidence="6 7" key="1">
    <citation type="journal article" date="2014" name="Genome Biol. Evol.">
        <title>The secreted proteins of Achlya hypogyna and Thraustotheca clavata identify the ancestral oomycete secretome and reveal gene acquisitions by horizontal gene transfer.</title>
        <authorList>
            <person name="Misner I."/>
            <person name="Blouin N."/>
            <person name="Leonard G."/>
            <person name="Richards T.A."/>
            <person name="Lane C.E."/>
        </authorList>
    </citation>
    <scope>NUCLEOTIDE SEQUENCE [LARGE SCALE GENOMIC DNA]</scope>
    <source>
        <strain evidence="6 7">ATCC 48635</strain>
    </source>
</reference>
<feature type="domain" description="Endonuclease/exonuclease/phosphatase" evidence="5">
    <location>
        <begin position="178"/>
        <end position="452"/>
    </location>
</feature>
<dbReference type="Gene3D" id="3.60.10.10">
    <property type="entry name" value="Endonuclease/exonuclease/phosphatase"/>
    <property type="match status" value="1"/>
</dbReference>
<dbReference type="EMBL" id="JNBR01002832">
    <property type="protein sequence ID" value="OQR81141.1"/>
    <property type="molecule type" value="Genomic_DNA"/>
</dbReference>
<accession>A0A1V9Y5Z2</accession>
<dbReference type="PANTHER" id="PTHR16320:SF23">
    <property type="entry name" value="SPHINGOMYELINASE C 1"/>
    <property type="match status" value="1"/>
</dbReference>
<keyword evidence="7" id="KW-1185">Reference proteome</keyword>
<evidence type="ECO:0000259" key="5">
    <source>
        <dbReference type="Pfam" id="PF03372"/>
    </source>
</evidence>